<evidence type="ECO:0000313" key="3">
    <source>
        <dbReference type="Proteomes" id="UP000033722"/>
    </source>
</evidence>
<dbReference type="EMBL" id="LAOD01000014">
    <property type="protein sequence ID" value="KJV86589.1"/>
    <property type="molecule type" value="Genomic_DNA"/>
</dbReference>
<evidence type="ECO:0000313" key="2">
    <source>
        <dbReference type="EMBL" id="KJV86589.1"/>
    </source>
</evidence>
<keyword evidence="2" id="KW-0396">Initiation factor</keyword>
<reference evidence="2 3" key="1">
    <citation type="submission" date="2015-01" db="EMBL/GenBank/DDBJ databases">
        <title>Genome Sequencing of Rickettsiales.</title>
        <authorList>
            <person name="Daugherty S.C."/>
            <person name="Su Q."/>
            <person name="Abolude K."/>
            <person name="Beier-Sexton M."/>
            <person name="Carlyon J.A."/>
            <person name="Carter R."/>
            <person name="Day N.P."/>
            <person name="Dumler S.J."/>
            <person name="Dyachenko V."/>
            <person name="Godinez A."/>
            <person name="Kurtti T.J."/>
            <person name="Lichay M."/>
            <person name="Mullins K.E."/>
            <person name="Ott S."/>
            <person name="Pappas-Brown V."/>
            <person name="Paris D.H."/>
            <person name="Patel P."/>
            <person name="Richards A.L."/>
            <person name="Sadzewicz L."/>
            <person name="Sears K."/>
            <person name="Seidman D."/>
            <person name="Sengamalay N."/>
            <person name="Stenos J."/>
            <person name="Tallon L.J."/>
            <person name="Vincent G."/>
            <person name="Fraser C.M."/>
            <person name="Munderloh U."/>
            <person name="Dunning-Hotopp J.C."/>
        </authorList>
    </citation>
    <scope>NUCLEOTIDE SEQUENCE [LARGE SCALE GENOMIC DNA]</scope>
    <source>
        <strain evidence="2 3">CRT53-1</strain>
    </source>
</reference>
<accession>A0A0F3Q576</accession>
<dbReference type="PATRIC" id="fig|1359157.3.peg.190"/>
<protein>
    <submittedName>
        <fullName evidence="2">Translation initiation factor IF-2 domain protein</fullName>
    </submittedName>
</protein>
<sequence>MPDVEEVVAPVATPSHSNKSGHDDRGGKKYAHGATG</sequence>
<name>A0A0F3Q576_ANAPH</name>
<evidence type="ECO:0000256" key="1">
    <source>
        <dbReference type="SAM" id="MobiDB-lite"/>
    </source>
</evidence>
<dbReference type="Proteomes" id="UP000033722">
    <property type="component" value="Unassembled WGS sequence"/>
</dbReference>
<feature type="region of interest" description="Disordered" evidence="1">
    <location>
        <begin position="1"/>
        <end position="36"/>
    </location>
</feature>
<proteinExistence type="predicted"/>
<organism evidence="2 3">
    <name type="scientific">Anaplasma phagocytophilum str. CRT53-1</name>
    <dbReference type="NCBI Taxonomy" id="1359157"/>
    <lineage>
        <taxon>Bacteria</taxon>
        <taxon>Pseudomonadati</taxon>
        <taxon>Pseudomonadota</taxon>
        <taxon>Alphaproteobacteria</taxon>
        <taxon>Rickettsiales</taxon>
        <taxon>Anaplasmataceae</taxon>
        <taxon>Anaplasma</taxon>
        <taxon>phagocytophilum group</taxon>
    </lineage>
</organism>
<dbReference type="GO" id="GO:0003743">
    <property type="term" value="F:translation initiation factor activity"/>
    <property type="evidence" value="ECO:0007669"/>
    <property type="project" value="UniProtKB-KW"/>
</dbReference>
<keyword evidence="2" id="KW-0648">Protein biosynthesis</keyword>
<dbReference type="AlphaFoldDB" id="A0A0F3Q576"/>
<comment type="caution">
    <text evidence="2">The sequence shown here is derived from an EMBL/GenBank/DDBJ whole genome shotgun (WGS) entry which is preliminary data.</text>
</comment>
<feature type="non-terminal residue" evidence="2">
    <location>
        <position position="36"/>
    </location>
</feature>
<gene>
    <name evidence="2" type="ORF">APHCRT_0533</name>
</gene>